<organism evidence="2 3">
    <name type="scientific">Nonomuraea recticatena</name>
    <dbReference type="NCBI Taxonomy" id="46178"/>
    <lineage>
        <taxon>Bacteria</taxon>
        <taxon>Bacillati</taxon>
        <taxon>Actinomycetota</taxon>
        <taxon>Actinomycetes</taxon>
        <taxon>Streptosporangiales</taxon>
        <taxon>Streptosporangiaceae</taxon>
        <taxon>Nonomuraea</taxon>
    </lineage>
</organism>
<keyword evidence="3" id="KW-1185">Reference proteome</keyword>
<gene>
    <name evidence="2" type="ORF">GCM10010412_022360</name>
</gene>
<evidence type="ECO:0000313" key="3">
    <source>
        <dbReference type="Proteomes" id="UP001501666"/>
    </source>
</evidence>
<accession>A0ABP6E0T3</accession>
<name>A0ABP6E0T3_9ACTN</name>
<evidence type="ECO:0000313" key="2">
    <source>
        <dbReference type="EMBL" id="GAA2653896.1"/>
    </source>
</evidence>
<proteinExistence type="predicted"/>
<sequence length="51" mass="6179">MSRSRRPLRPKGMNYLLMIYANQETWPALTDEQRERLSEMISDDRQEEHQA</sequence>
<feature type="region of interest" description="Disordered" evidence="1">
    <location>
        <begin position="31"/>
        <end position="51"/>
    </location>
</feature>
<protein>
    <submittedName>
        <fullName evidence="2">Uncharacterized protein</fullName>
    </submittedName>
</protein>
<evidence type="ECO:0000256" key="1">
    <source>
        <dbReference type="SAM" id="MobiDB-lite"/>
    </source>
</evidence>
<dbReference type="Proteomes" id="UP001501666">
    <property type="component" value="Unassembled WGS sequence"/>
</dbReference>
<reference evidence="3" key="1">
    <citation type="journal article" date="2019" name="Int. J. Syst. Evol. Microbiol.">
        <title>The Global Catalogue of Microorganisms (GCM) 10K type strain sequencing project: providing services to taxonomists for standard genome sequencing and annotation.</title>
        <authorList>
            <consortium name="The Broad Institute Genomics Platform"/>
            <consortium name="The Broad Institute Genome Sequencing Center for Infectious Disease"/>
            <person name="Wu L."/>
            <person name="Ma J."/>
        </authorList>
    </citation>
    <scope>NUCLEOTIDE SEQUENCE [LARGE SCALE GENOMIC DNA]</scope>
    <source>
        <strain evidence="3">JCM 6835</strain>
    </source>
</reference>
<comment type="caution">
    <text evidence="2">The sequence shown here is derived from an EMBL/GenBank/DDBJ whole genome shotgun (WGS) entry which is preliminary data.</text>
</comment>
<dbReference type="EMBL" id="BAAATE010000004">
    <property type="protein sequence ID" value="GAA2653896.1"/>
    <property type="molecule type" value="Genomic_DNA"/>
</dbReference>